<sequence length="207" mass="22502">MPPLTVCVYGSSSPRTPQKYLDESHRLGHLLSEGGHLCINGAGKHGCMGALNDGVQQANGRVRGVIHAKWVVDQAEHPNIMDLIVVEGDDLQERKKALVHGVDVIIALPGGPGTWDEMWEMACQRGIGFSGVPIVAVNTDGFYDGFVQQLQRADKDGLLYLPPKDLVHFEPDAESALRWCVEHINSLAPDAHVIPVKVSSVSATIQW</sequence>
<dbReference type="Gene3D" id="3.40.50.450">
    <property type="match status" value="1"/>
</dbReference>
<dbReference type="GO" id="GO:0009691">
    <property type="term" value="P:cytokinin biosynthetic process"/>
    <property type="evidence" value="ECO:0007669"/>
    <property type="project" value="InterPro"/>
</dbReference>
<dbReference type="InterPro" id="IPR005269">
    <property type="entry name" value="LOG"/>
</dbReference>
<organism evidence="1 2">
    <name type="scientific">Tribonema minus</name>
    <dbReference type="NCBI Taxonomy" id="303371"/>
    <lineage>
        <taxon>Eukaryota</taxon>
        <taxon>Sar</taxon>
        <taxon>Stramenopiles</taxon>
        <taxon>Ochrophyta</taxon>
        <taxon>PX clade</taxon>
        <taxon>Xanthophyceae</taxon>
        <taxon>Tribonematales</taxon>
        <taxon>Tribonemataceae</taxon>
        <taxon>Tribonema</taxon>
    </lineage>
</organism>
<comment type="caution">
    <text evidence="1">The sequence shown here is derived from an EMBL/GenBank/DDBJ whole genome shotgun (WGS) entry which is preliminary data.</text>
</comment>
<dbReference type="SUPFAM" id="SSF102405">
    <property type="entry name" value="MCP/YpsA-like"/>
    <property type="match status" value="1"/>
</dbReference>
<reference evidence="1" key="1">
    <citation type="submission" date="2021-02" db="EMBL/GenBank/DDBJ databases">
        <title>First Annotated Genome of the Yellow-green Alga Tribonema minus.</title>
        <authorList>
            <person name="Mahan K.M."/>
        </authorList>
    </citation>
    <scope>NUCLEOTIDE SEQUENCE</scope>
    <source>
        <strain evidence="1">UTEX B ZZ1240</strain>
    </source>
</reference>
<dbReference type="Proteomes" id="UP000664859">
    <property type="component" value="Unassembled WGS sequence"/>
</dbReference>
<protein>
    <recommendedName>
        <fullName evidence="3">Cytokinin riboside 5'-monophosphate phosphoribohydrolase</fullName>
    </recommendedName>
</protein>
<dbReference type="GO" id="GO:0016799">
    <property type="term" value="F:hydrolase activity, hydrolyzing N-glycosyl compounds"/>
    <property type="evidence" value="ECO:0007669"/>
    <property type="project" value="TreeGrafter"/>
</dbReference>
<dbReference type="Pfam" id="PF03641">
    <property type="entry name" value="Lysine_decarbox"/>
    <property type="match status" value="1"/>
</dbReference>
<evidence type="ECO:0008006" key="3">
    <source>
        <dbReference type="Google" id="ProtNLM"/>
    </source>
</evidence>
<accession>A0A836CF56</accession>
<keyword evidence="2" id="KW-1185">Reference proteome</keyword>
<dbReference type="PANTHER" id="PTHR31223">
    <property type="entry name" value="LOG FAMILY PROTEIN YJL055W"/>
    <property type="match status" value="1"/>
</dbReference>
<dbReference type="OrthoDB" id="414463at2759"/>
<evidence type="ECO:0000313" key="1">
    <source>
        <dbReference type="EMBL" id="KAG5183552.1"/>
    </source>
</evidence>
<evidence type="ECO:0000313" key="2">
    <source>
        <dbReference type="Proteomes" id="UP000664859"/>
    </source>
</evidence>
<dbReference type="InterPro" id="IPR031100">
    <property type="entry name" value="LOG_fam"/>
</dbReference>
<dbReference type="GO" id="GO:0005829">
    <property type="term" value="C:cytosol"/>
    <property type="evidence" value="ECO:0007669"/>
    <property type="project" value="TreeGrafter"/>
</dbReference>
<gene>
    <name evidence="1" type="ORF">JKP88DRAFT_163887</name>
</gene>
<dbReference type="AlphaFoldDB" id="A0A836CF56"/>
<name>A0A836CF56_9STRA</name>
<dbReference type="NCBIfam" id="TIGR00730">
    <property type="entry name" value="Rossman fold protein, TIGR00730 family"/>
    <property type="match status" value="1"/>
</dbReference>
<dbReference type="PANTHER" id="PTHR31223:SF70">
    <property type="entry name" value="LOG FAMILY PROTEIN YJL055W"/>
    <property type="match status" value="1"/>
</dbReference>
<dbReference type="EMBL" id="JAFCMP010000201">
    <property type="protein sequence ID" value="KAG5183552.1"/>
    <property type="molecule type" value="Genomic_DNA"/>
</dbReference>
<proteinExistence type="predicted"/>